<dbReference type="EMBL" id="CAFAAI010000300">
    <property type="protein sequence ID" value="CAB4810554.1"/>
    <property type="molecule type" value="Genomic_DNA"/>
</dbReference>
<evidence type="ECO:0000313" key="1">
    <source>
        <dbReference type="EMBL" id="CAB4810554.1"/>
    </source>
</evidence>
<protein>
    <submittedName>
        <fullName evidence="1">Unannotated protein</fullName>
    </submittedName>
</protein>
<sequence length="199" mass="22110">MFVAADEHIAHHRTSFLRQTCLVETANLEPIEHRCGAKDLADRDDTGATNAWHTNHQTIDWINHRRGREIGWSGREAGLHLDGSLWLKNLHEAGAVTAQTRVIDVARTLIDVCLAPEFGLYRLHRQAVALLPTVATALAHALVDEHPKRGRRGLVAFAQTSLLGGAQLIVDQHRDTRNRSQPFLRLDHSGAVPNLNFVG</sequence>
<dbReference type="AlphaFoldDB" id="A0A6J6YQP5"/>
<reference evidence="1" key="1">
    <citation type="submission" date="2020-05" db="EMBL/GenBank/DDBJ databases">
        <authorList>
            <person name="Chiriac C."/>
            <person name="Salcher M."/>
            <person name="Ghai R."/>
            <person name="Kavagutti S V."/>
        </authorList>
    </citation>
    <scope>NUCLEOTIDE SEQUENCE</scope>
</reference>
<gene>
    <name evidence="1" type="ORF">UFOPK2992_01550</name>
</gene>
<proteinExistence type="predicted"/>
<name>A0A6J6YQP5_9ZZZZ</name>
<organism evidence="1">
    <name type="scientific">freshwater metagenome</name>
    <dbReference type="NCBI Taxonomy" id="449393"/>
    <lineage>
        <taxon>unclassified sequences</taxon>
        <taxon>metagenomes</taxon>
        <taxon>ecological metagenomes</taxon>
    </lineage>
</organism>
<accession>A0A6J6YQP5</accession>